<evidence type="ECO:0000259" key="2">
    <source>
        <dbReference type="Pfam" id="PF05362"/>
    </source>
</evidence>
<dbReference type="InterPro" id="IPR014721">
    <property type="entry name" value="Ribsml_uS5_D2-typ_fold_subgr"/>
</dbReference>
<comment type="caution">
    <text evidence="3">The sequence shown here is derived from an EMBL/GenBank/DDBJ whole genome shotgun (WGS) entry which is preliminary data.</text>
</comment>
<keyword evidence="3" id="KW-0378">Hydrolase</keyword>
<protein>
    <submittedName>
        <fullName evidence="3">S16 family serine protease</fullName>
        <ecNumber evidence="3">3.4.21.-</ecNumber>
    </submittedName>
</protein>
<dbReference type="RefSeq" id="WP_375357609.1">
    <property type="nucleotide sequence ID" value="NZ_JBHHMI010000029.1"/>
</dbReference>
<reference evidence="3 4" key="1">
    <citation type="submission" date="2024-09" db="EMBL/GenBank/DDBJ databases">
        <title>Paenibacillus zeirhizospherea sp. nov., isolated from surface of the maize (Zea mays) roots in a horticulture field, Hungary.</title>
        <authorList>
            <person name="Marton D."/>
            <person name="Farkas M."/>
            <person name="Bedics A."/>
            <person name="Toth E."/>
            <person name="Tancsics A."/>
            <person name="Boka K."/>
            <person name="Maroti G."/>
            <person name="Kriszt B."/>
            <person name="Cserhati M."/>
        </authorList>
    </citation>
    <scope>NUCLEOTIDE SEQUENCE [LARGE SCALE GENOMIC DNA]</scope>
    <source>
        <strain evidence="3 4">KCTC 33519</strain>
    </source>
</reference>
<organism evidence="3 4">
    <name type="scientific">Paenibacillus enshidis</name>
    <dbReference type="NCBI Taxonomy" id="1458439"/>
    <lineage>
        <taxon>Bacteria</taxon>
        <taxon>Bacillati</taxon>
        <taxon>Bacillota</taxon>
        <taxon>Bacilli</taxon>
        <taxon>Bacillales</taxon>
        <taxon>Paenibacillaceae</taxon>
        <taxon>Paenibacillus</taxon>
    </lineage>
</organism>
<dbReference type="Gene3D" id="3.30.230.10">
    <property type="match status" value="1"/>
</dbReference>
<dbReference type="GO" id="GO:0008233">
    <property type="term" value="F:peptidase activity"/>
    <property type="evidence" value="ECO:0007669"/>
    <property type="project" value="UniProtKB-KW"/>
</dbReference>
<dbReference type="Pfam" id="PF05362">
    <property type="entry name" value="Lon_C"/>
    <property type="match status" value="1"/>
</dbReference>
<feature type="domain" description="Lon proteolytic" evidence="2">
    <location>
        <begin position="270"/>
        <end position="339"/>
    </location>
</feature>
<dbReference type="InterPro" id="IPR020568">
    <property type="entry name" value="Ribosomal_Su5_D2-typ_SF"/>
</dbReference>
<dbReference type="Proteomes" id="UP001580346">
    <property type="component" value="Unassembled WGS sequence"/>
</dbReference>
<evidence type="ECO:0000256" key="1">
    <source>
        <dbReference type="SAM" id="Phobius"/>
    </source>
</evidence>
<evidence type="ECO:0000313" key="4">
    <source>
        <dbReference type="Proteomes" id="UP001580346"/>
    </source>
</evidence>
<dbReference type="InterPro" id="IPR008269">
    <property type="entry name" value="Lon_proteolytic"/>
</dbReference>
<accession>A0ABV5AZD3</accession>
<keyword evidence="4" id="KW-1185">Reference proteome</keyword>
<dbReference type="EMBL" id="JBHHMI010000029">
    <property type="protein sequence ID" value="MFB5269337.1"/>
    <property type="molecule type" value="Genomic_DNA"/>
</dbReference>
<evidence type="ECO:0000313" key="3">
    <source>
        <dbReference type="EMBL" id="MFB5269337.1"/>
    </source>
</evidence>
<keyword evidence="1" id="KW-0472">Membrane</keyword>
<keyword evidence="3" id="KW-0645">Protease</keyword>
<keyword evidence="1" id="KW-0812">Transmembrane</keyword>
<dbReference type="EC" id="3.4.21.-" evidence="3"/>
<sequence length="348" mass="38892">MSSEPTTANPYPPSKRVSLYWRIIIPVGIFLFTLLILILIPVEEKKYLLPSSLEPAQELFRYKNESGIYIPSLKEEKVDRLFEHLILNAIYGDELLHQFEKPENQVSVLQLPTMNDSPGRVEITDNELLSNSLLYVALPAYIAGSHEAGQPVDFGYAFEIVSVPNGVGLDDILGTTVITINSLPPTMKMMNELVREKSTHEFKLRTYEGDIVTMTVSLYGVKVNAHYTLNELWKFSDMMRFDLANIGGESGGAATAYEVYLNKKGTFNKHGNLVITGAIDVDGNIRSVGGVKAKTFLAIKKSIPIMFVPSGDNYVEAIQMKEILNSNIRILPIKKLGDIEAFWNTINE</sequence>
<proteinExistence type="predicted"/>
<dbReference type="SUPFAM" id="SSF54211">
    <property type="entry name" value="Ribosomal protein S5 domain 2-like"/>
    <property type="match status" value="1"/>
</dbReference>
<gene>
    <name evidence="3" type="ORF">ACE41H_21485</name>
</gene>
<feature type="transmembrane region" description="Helical" evidence="1">
    <location>
        <begin position="20"/>
        <end position="42"/>
    </location>
</feature>
<name>A0ABV5AZD3_9BACL</name>
<keyword evidence="1" id="KW-1133">Transmembrane helix</keyword>
<dbReference type="GO" id="GO:0006508">
    <property type="term" value="P:proteolysis"/>
    <property type="evidence" value="ECO:0007669"/>
    <property type="project" value="UniProtKB-KW"/>
</dbReference>